<feature type="transmembrane region" description="Helical" evidence="7">
    <location>
        <begin position="309"/>
        <end position="330"/>
    </location>
</feature>
<name>A0A3Q9HQB8_9FIRM</name>
<proteinExistence type="inferred from homology"/>
<feature type="transmembrane region" description="Helical" evidence="7">
    <location>
        <begin position="7"/>
        <end position="24"/>
    </location>
</feature>
<sequence length="331" mass="36140">MDKLIKYIPGLIFTAILAWISMQIQKIDFIAKMHFSSLIIAILLGIFIKNIFKVPQVFEAGIHFTLKKILRLAIILLGFKLSFAEVAQIGGRGLVLVIIVTTCTMIFAVLLGKKLKLGERLSLLIGAGTSICGASAVAAVGPIIDAEEKDTTFAIATVTIFGTIAMFLYPLFYRFFHLPNIFYAVWAGSSIHEVAQVVAAGFAAGEQAGQFATLVKLTRVLLLIPIAVLLGIRQMKKEGAAGKLKKVTIPWFVFGFLAVVIINSIDVLPKNMVNGLVSLDGFLLTWAMAGMGLETSLEKMKKVGIKPFYVGLVTWLFIGTIGFFMSRMLFI</sequence>
<organism evidence="8 9">
    <name type="scientific">Anoxybacter fermentans</name>
    <dbReference type="NCBI Taxonomy" id="1323375"/>
    <lineage>
        <taxon>Bacteria</taxon>
        <taxon>Bacillati</taxon>
        <taxon>Bacillota</taxon>
        <taxon>Clostridia</taxon>
        <taxon>Halanaerobiales</taxon>
        <taxon>Anoxybacter</taxon>
    </lineage>
</organism>
<dbReference type="NCBIfam" id="TIGR00698">
    <property type="entry name" value="YeiH family putative sulfate export transporter"/>
    <property type="match status" value="1"/>
</dbReference>
<dbReference type="InterPro" id="IPR018383">
    <property type="entry name" value="UPF0324_pro"/>
</dbReference>
<feature type="transmembrane region" description="Helical" evidence="7">
    <location>
        <begin position="150"/>
        <end position="169"/>
    </location>
</feature>
<evidence type="ECO:0000256" key="2">
    <source>
        <dbReference type="ARBA" id="ARBA00007977"/>
    </source>
</evidence>
<feature type="transmembrane region" description="Helical" evidence="7">
    <location>
        <begin position="244"/>
        <end position="265"/>
    </location>
</feature>
<keyword evidence="6 7" id="KW-0472">Membrane</keyword>
<dbReference type="EMBL" id="CP016379">
    <property type="protein sequence ID" value="AZR73223.1"/>
    <property type="molecule type" value="Genomic_DNA"/>
</dbReference>
<evidence type="ECO:0000256" key="7">
    <source>
        <dbReference type="SAM" id="Phobius"/>
    </source>
</evidence>
<evidence type="ECO:0000256" key="3">
    <source>
        <dbReference type="ARBA" id="ARBA00022475"/>
    </source>
</evidence>
<evidence type="ECO:0000313" key="9">
    <source>
        <dbReference type="Proteomes" id="UP000267250"/>
    </source>
</evidence>
<dbReference type="PANTHER" id="PTHR30106">
    <property type="entry name" value="INNER MEMBRANE PROTEIN YEIH-RELATED"/>
    <property type="match status" value="1"/>
</dbReference>
<keyword evidence="5 7" id="KW-1133">Transmembrane helix</keyword>
<feature type="transmembrane region" description="Helical" evidence="7">
    <location>
        <begin position="181"/>
        <end position="205"/>
    </location>
</feature>
<evidence type="ECO:0000256" key="1">
    <source>
        <dbReference type="ARBA" id="ARBA00004651"/>
    </source>
</evidence>
<evidence type="ECO:0000256" key="5">
    <source>
        <dbReference type="ARBA" id="ARBA00022989"/>
    </source>
</evidence>
<keyword evidence="9" id="KW-1185">Reference proteome</keyword>
<feature type="transmembrane region" description="Helical" evidence="7">
    <location>
        <begin position="30"/>
        <end position="48"/>
    </location>
</feature>
<feature type="transmembrane region" description="Helical" evidence="7">
    <location>
        <begin position="93"/>
        <end position="111"/>
    </location>
</feature>
<dbReference type="AlphaFoldDB" id="A0A3Q9HQB8"/>
<reference evidence="8 9" key="1">
    <citation type="submission" date="2016-07" db="EMBL/GenBank/DDBJ databases">
        <title>Genome and transcriptome analysis of iron-reducing fermentative bacteria Anoxybacter fermentans.</title>
        <authorList>
            <person name="Zeng X."/>
            <person name="Shao Z."/>
        </authorList>
    </citation>
    <scope>NUCLEOTIDE SEQUENCE [LARGE SCALE GENOMIC DNA]</scope>
    <source>
        <strain evidence="8 9">DY22613</strain>
    </source>
</reference>
<dbReference type="KEGG" id="aft:BBF96_07395"/>
<feature type="transmembrane region" description="Helical" evidence="7">
    <location>
        <begin position="69"/>
        <end position="87"/>
    </location>
</feature>
<dbReference type="OrthoDB" id="9811391at2"/>
<dbReference type="Proteomes" id="UP000267250">
    <property type="component" value="Chromosome"/>
</dbReference>
<comment type="subcellular location">
    <subcellularLocation>
        <location evidence="1">Cell membrane</location>
        <topology evidence="1">Multi-pass membrane protein</topology>
    </subcellularLocation>
</comment>
<evidence type="ECO:0000256" key="4">
    <source>
        <dbReference type="ARBA" id="ARBA00022692"/>
    </source>
</evidence>
<keyword evidence="4 7" id="KW-0812">Transmembrane</keyword>
<keyword evidence="3" id="KW-1003">Cell membrane</keyword>
<gene>
    <name evidence="8" type="ORF">BBF96_07395</name>
</gene>
<dbReference type="PANTHER" id="PTHR30106:SF2">
    <property type="entry name" value="UPF0324 INNER MEMBRANE PROTEIN YEIH"/>
    <property type="match status" value="1"/>
</dbReference>
<feature type="transmembrane region" description="Helical" evidence="7">
    <location>
        <begin position="211"/>
        <end position="232"/>
    </location>
</feature>
<feature type="transmembrane region" description="Helical" evidence="7">
    <location>
        <begin position="123"/>
        <end position="144"/>
    </location>
</feature>
<accession>A0A3Q9HQB8</accession>
<dbReference type="RefSeq" id="WP_127016554.1">
    <property type="nucleotide sequence ID" value="NZ_CP016379.1"/>
</dbReference>
<dbReference type="GO" id="GO:0005886">
    <property type="term" value="C:plasma membrane"/>
    <property type="evidence" value="ECO:0007669"/>
    <property type="project" value="UniProtKB-SubCell"/>
</dbReference>
<evidence type="ECO:0000256" key="6">
    <source>
        <dbReference type="ARBA" id="ARBA00023136"/>
    </source>
</evidence>
<dbReference type="InterPro" id="IPR004630">
    <property type="entry name" value="UPF0324_YeiH-like"/>
</dbReference>
<evidence type="ECO:0008006" key="10">
    <source>
        <dbReference type="Google" id="ProtNLM"/>
    </source>
</evidence>
<comment type="similarity">
    <text evidence="2">Belongs to the UPF0324 family.</text>
</comment>
<evidence type="ECO:0000313" key="8">
    <source>
        <dbReference type="EMBL" id="AZR73223.1"/>
    </source>
</evidence>
<protein>
    <recommendedName>
        <fullName evidence="10">Sulfate exporter family transporter</fullName>
    </recommendedName>
</protein>
<dbReference type="Pfam" id="PF03601">
    <property type="entry name" value="Cons_hypoth698"/>
    <property type="match status" value="1"/>
</dbReference>